<feature type="transmembrane region" description="Helical" evidence="4">
    <location>
        <begin position="79"/>
        <end position="98"/>
    </location>
</feature>
<feature type="transmembrane region" description="Helical" evidence="4">
    <location>
        <begin position="279"/>
        <end position="296"/>
    </location>
</feature>
<dbReference type="InterPro" id="IPR020846">
    <property type="entry name" value="MFS_dom"/>
</dbReference>
<comment type="caution">
    <text evidence="6">The sequence shown here is derived from an EMBL/GenBank/DDBJ whole genome shotgun (WGS) entry which is preliminary data.</text>
</comment>
<dbReference type="Pfam" id="PF07690">
    <property type="entry name" value="MFS_1"/>
    <property type="match status" value="1"/>
</dbReference>
<accession>A0A2S9JZS0</accession>
<feature type="transmembrane region" description="Helical" evidence="4">
    <location>
        <begin position="104"/>
        <end position="126"/>
    </location>
</feature>
<dbReference type="PANTHER" id="PTHR23542">
    <property type="match status" value="1"/>
</dbReference>
<keyword evidence="2 4" id="KW-1133">Transmembrane helix</keyword>
<evidence type="ECO:0000256" key="4">
    <source>
        <dbReference type="SAM" id="Phobius"/>
    </source>
</evidence>
<feature type="transmembrane region" description="Helical" evidence="4">
    <location>
        <begin position="336"/>
        <end position="359"/>
    </location>
</feature>
<keyword evidence="1 4" id="KW-0812">Transmembrane</keyword>
<dbReference type="SUPFAM" id="SSF103473">
    <property type="entry name" value="MFS general substrate transporter"/>
    <property type="match status" value="1"/>
</dbReference>
<keyword evidence="3 4" id="KW-0472">Membrane</keyword>
<name>A0A2S9JZS0_9HYPH</name>
<evidence type="ECO:0000313" key="7">
    <source>
        <dbReference type="Proteomes" id="UP000238563"/>
    </source>
</evidence>
<feature type="transmembrane region" description="Helical" evidence="4">
    <location>
        <begin position="15"/>
        <end position="39"/>
    </location>
</feature>
<feature type="domain" description="Major facilitator superfamily (MFS) profile" evidence="5">
    <location>
        <begin position="176"/>
        <end position="405"/>
    </location>
</feature>
<evidence type="ECO:0000256" key="3">
    <source>
        <dbReference type="ARBA" id="ARBA00023136"/>
    </source>
</evidence>
<dbReference type="InterPro" id="IPR011701">
    <property type="entry name" value="MFS"/>
</dbReference>
<dbReference type="GO" id="GO:0022857">
    <property type="term" value="F:transmembrane transporter activity"/>
    <property type="evidence" value="ECO:0007669"/>
    <property type="project" value="InterPro"/>
</dbReference>
<proteinExistence type="predicted"/>
<dbReference type="AlphaFoldDB" id="A0A2S9JZS0"/>
<protein>
    <submittedName>
        <fullName evidence="6">MFS transporter</fullName>
    </submittedName>
</protein>
<feature type="transmembrane region" description="Helical" evidence="4">
    <location>
        <begin position="246"/>
        <end position="267"/>
    </location>
</feature>
<organism evidence="6 7">
    <name type="scientific">Phyllobacterium myrsinacearum</name>
    <dbReference type="NCBI Taxonomy" id="28101"/>
    <lineage>
        <taxon>Bacteria</taxon>
        <taxon>Pseudomonadati</taxon>
        <taxon>Pseudomonadota</taxon>
        <taxon>Alphaproteobacteria</taxon>
        <taxon>Hyphomicrobiales</taxon>
        <taxon>Phyllobacteriaceae</taxon>
        <taxon>Phyllobacterium</taxon>
    </lineage>
</organism>
<gene>
    <name evidence="6" type="ORF">C5750_01470</name>
</gene>
<dbReference type="PROSITE" id="PS50850">
    <property type="entry name" value="MFS"/>
    <property type="match status" value="1"/>
</dbReference>
<feature type="transmembrane region" description="Helical" evidence="4">
    <location>
        <begin position="365"/>
        <end position="386"/>
    </location>
</feature>
<evidence type="ECO:0000256" key="1">
    <source>
        <dbReference type="ARBA" id="ARBA00022692"/>
    </source>
</evidence>
<feature type="transmembrane region" description="Helical" evidence="4">
    <location>
        <begin position="45"/>
        <end position="67"/>
    </location>
</feature>
<keyword evidence="7" id="KW-1185">Reference proteome</keyword>
<feature type="transmembrane region" description="Helical" evidence="4">
    <location>
        <begin position="214"/>
        <end position="240"/>
    </location>
</feature>
<dbReference type="Proteomes" id="UP000238563">
    <property type="component" value="Unassembled WGS sequence"/>
</dbReference>
<evidence type="ECO:0000313" key="6">
    <source>
        <dbReference type="EMBL" id="PRD58830.1"/>
    </source>
</evidence>
<feature type="transmembrane region" description="Helical" evidence="4">
    <location>
        <begin position="302"/>
        <end position="324"/>
    </location>
</feature>
<dbReference type="PANTHER" id="PTHR23542:SF1">
    <property type="entry name" value="MAJOR FACILITATOR SUPERFAMILY (MFS) PROFILE DOMAIN-CONTAINING PROTEIN"/>
    <property type="match status" value="1"/>
</dbReference>
<dbReference type="Gene3D" id="1.20.1250.20">
    <property type="entry name" value="MFS general substrate transporter like domains"/>
    <property type="match status" value="2"/>
</dbReference>
<dbReference type="RefSeq" id="WP_105733054.1">
    <property type="nucleotide sequence ID" value="NZ_PVBT01000001.1"/>
</dbReference>
<dbReference type="InterPro" id="IPR036259">
    <property type="entry name" value="MFS_trans_sf"/>
</dbReference>
<reference evidence="6 7" key="1">
    <citation type="submission" date="2018-02" db="EMBL/GenBank/DDBJ databases">
        <title>The draft genome of Phyllobacterium myrsinacearum DSM5892.</title>
        <authorList>
            <person name="Li L."/>
            <person name="Liu L."/>
            <person name="Zhang X."/>
            <person name="Wang T."/>
        </authorList>
    </citation>
    <scope>NUCLEOTIDE SEQUENCE [LARGE SCALE GENOMIC DNA]</scope>
    <source>
        <strain evidence="6 7">DSM 5892</strain>
    </source>
</reference>
<sequence length="405" mass="42525">MTNPYRDIFKAPGSFAFSASGLIARLPVSMITLGIVTMLSQTHGTYWLAGAVSAAFALSNALIAPQISRLIDRYGQRRVLPPVTVITVLALTALMLSARYGASSWMLFLFAISAGFMPSISAMVRARWTAIYRDTPKLHTAFALESVVDEIVYMVGPIVSIGLSVALFPEAGPLAATLFLTVGTLLFIAQRSTEPPVHAQDKSKGTSVIRLRPLQWIVLTLVAIGAIFGTAEVTAIAFAGEQGQKAAASIVLASYAAGSLIIGLVFGTLKFRRPLATQFLYAIALAMLTTLPLLFVTSIPMLAVILFLAGAAVSPTIIISMGLIERLVPASKLTEGITWAMTGIGIGMALGSSLSGLVIDAYGARSGFCVSIGAGVAALMIAVMVYRNARSPAPVPMETAVSAHC</sequence>
<dbReference type="EMBL" id="PVBT01000001">
    <property type="protein sequence ID" value="PRD58830.1"/>
    <property type="molecule type" value="Genomic_DNA"/>
</dbReference>
<dbReference type="OrthoDB" id="9180256at2"/>
<evidence type="ECO:0000256" key="2">
    <source>
        <dbReference type="ARBA" id="ARBA00022989"/>
    </source>
</evidence>
<evidence type="ECO:0000259" key="5">
    <source>
        <dbReference type="PROSITE" id="PS50850"/>
    </source>
</evidence>